<dbReference type="InterPro" id="IPR053781">
    <property type="entry name" value="F-box_AtFBL13-like"/>
</dbReference>
<dbReference type="Gene3D" id="1.20.1280.50">
    <property type="match status" value="1"/>
</dbReference>
<dbReference type="OrthoDB" id="594804at2759"/>
<organism evidence="7 8">
    <name type="scientific">Rhododendron williamsianum</name>
    <dbReference type="NCBI Taxonomy" id="262921"/>
    <lineage>
        <taxon>Eukaryota</taxon>
        <taxon>Viridiplantae</taxon>
        <taxon>Streptophyta</taxon>
        <taxon>Embryophyta</taxon>
        <taxon>Tracheophyta</taxon>
        <taxon>Spermatophyta</taxon>
        <taxon>Magnoliopsida</taxon>
        <taxon>eudicotyledons</taxon>
        <taxon>Gunneridae</taxon>
        <taxon>Pentapetalae</taxon>
        <taxon>asterids</taxon>
        <taxon>Ericales</taxon>
        <taxon>Ericaceae</taxon>
        <taxon>Ericoideae</taxon>
        <taxon>Rhodoreae</taxon>
        <taxon>Rhododendron</taxon>
    </lineage>
</organism>
<feature type="region of interest" description="Disordered" evidence="5">
    <location>
        <begin position="814"/>
        <end position="867"/>
    </location>
</feature>
<dbReference type="PANTHER" id="PTHR31900">
    <property type="entry name" value="F-BOX/RNI SUPERFAMILY PROTEIN-RELATED"/>
    <property type="match status" value="1"/>
</dbReference>
<comment type="similarity">
    <text evidence="1 4">Belongs to the eukaryotic ribosomal protein eL27 family.</text>
</comment>
<dbReference type="Proteomes" id="UP000428333">
    <property type="component" value="Linkage Group LG06"/>
</dbReference>
<reference evidence="7 8" key="1">
    <citation type="journal article" date="2019" name="Genome Biol. Evol.">
        <title>The Rhododendron genome and chromosomal organization provide insight into shared whole-genome duplications across the heath family (Ericaceae).</title>
        <authorList>
            <person name="Soza V.L."/>
            <person name="Lindsley D."/>
            <person name="Waalkes A."/>
            <person name="Ramage E."/>
            <person name="Patwardhan R.P."/>
            <person name="Burton J.N."/>
            <person name="Adey A."/>
            <person name="Kumar A."/>
            <person name="Qiu R."/>
            <person name="Shendure J."/>
            <person name="Hall B."/>
        </authorList>
    </citation>
    <scope>NUCLEOTIDE SEQUENCE [LARGE SCALE GENOMIC DNA]</scope>
    <source>
        <strain evidence="7">RSF 1966-606</strain>
    </source>
</reference>
<dbReference type="InterPro" id="IPR055357">
    <property type="entry name" value="LRR_At1g61320_AtMIF1"/>
</dbReference>
<dbReference type="EMBL" id="QEFC01001463">
    <property type="protein sequence ID" value="KAE9457739.1"/>
    <property type="molecule type" value="Genomic_DNA"/>
</dbReference>
<evidence type="ECO:0000256" key="5">
    <source>
        <dbReference type="SAM" id="MobiDB-lite"/>
    </source>
</evidence>
<dbReference type="GO" id="GO:1990904">
    <property type="term" value="C:ribonucleoprotein complex"/>
    <property type="evidence" value="ECO:0007669"/>
    <property type="project" value="UniProtKB-KW"/>
</dbReference>
<dbReference type="SUPFAM" id="SSF81383">
    <property type="entry name" value="F-box domain"/>
    <property type="match status" value="1"/>
</dbReference>
<dbReference type="GO" id="GO:0006412">
    <property type="term" value="P:translation"/>
    <property type="evidence" value="ECO:0007669"/>
    <property type="project" value="InterPro"/>
</dbReference>
<keyword evidence="8" id="KW-1185">Reference proteome</keyword>
<dbReference type="Pfam" id="PF23622">
    <property type="entry name" value="LRR_At1g61320_AtMIF1"/>
    <property type="match status" value="2"/>
</dbReference>
<dbReference type="Gene3D" id="3.80.10.10">
    <property type="entry name" value="Ribonuclease Inhibitor"/>
    <property type="match status" value="2"/>
</dbReference>
<dbReference type="InterPro" id="IPR001141">
    <property type="entry name" value="Ribosomal_eL27"/>
</dbReference>
<keyword evidence="2 4" id="KW-0689">Ribosomal protein</keyword>
<feature type="domain" description="F-box" evidence="6">
    <location>
        <begin position="19"/>
        <end position="53"/>
    </location>
</feature>
<sequence length="968" mass="111020">MEGTKIKQKKMDHDVAEKHDCLAELPEHLLHHILSYLTMKDVIRTSVLAKRWQYTWLYVPCLTFSPLKKTRSSKDGAFINKSLLVHKGSKVQKLNITFKYCHTDAPLVDSWIQFAMTRNVNQFYLDFRRCNSHKFKYTLHDTIFRCSLLTVLTVKSCIIKFPAKIKLRSLRTLSFEKVHFDGGAVNNLLSSCSTLEDLSFADCHWANNHDLVIMNSCVKTLKIRGGYFSKNSTLEINAPFIVSFEGGVLFSKYYVFKRMESLRSASFVCSKPDACRKRVYNHFTNLENLENLCHVKDLRMCSCYIQAIASTQNPTQDCREKQVIDLISFEVTCLRLKTGLMMEWELPGIAYILSHSPNVETLIISIDEIPGREVTYNFQENEYWKLQEPKFVNLLCNLKDVKIYNFMKNISLFDSKKMSTPDDFRAHLQNALKKTRSEEVGFINKSLLVHKGSKVQKLDITFKYNTEAGLVDSWIQFALTRNVNQLYLDFRGCHSLKSKYTLHDTIFRCRSLTVLSVKRCMIKFPVKIKLGSLKTLSFEEVNFDGGAINNLLSSCSILEELSFTACNFANNPDLVIMNSGVKTLKIREENYSRNSTTVEIDAPFILSLESEGIFSSTMSSREWNLSAVQVLFAAKHVGSYVAILPILRILHICVMLKTLGCVAATFSTENQTQDCREKHVIDLISFDVTCLRIKAGLIKSELPGIAYILSHSPNVETLIISIDKIRGTEEPKFVNLLCNLKDVKIYNFMKNVRLLDSKPMSTTDDFLAHLQNDMNFLRFLLKNSKALEKMTITTIKKVNFGRNLKSKKRKLFVPTTQNPISRRSSEREREIVENGEVLEDEQGGDPPARPLRGAQGGDPPSLRRRTRDRPYGHCLVAGVAKYPKKVIRKDSAKKTAKKSRVKAFVKLVNYNHIMPTRYTLDVDLKDVVSVDSLQSRDKKVTAAKEIKARFEERFKTGKNRWFFSKLRF</sequence>
<comment type="caution">
    <text evidence="7">The sequence shown here is derived from an EMBL/GenBank/DDBJ whole genome shotgun (WGS) entry which is preliminary data.</text>
</comment>
<dbReference type="CDD" id="cd22160">
    <property type="entry name" value="F-box_AtFBL13-like"/>
    <property type="match status" value="1"/>
</dbReference>
<dbReference type="Gene3D" id="2.30.30.770">
    <property type="match status" value="1"/>
</dbReference>
<feature type="non-terminal residue" evidence="7">
    <location>
        <position position="1"/>
    </location>
</feature>
<dbReference type="PROSITE" id="PS01107">
    <property type="entry name" value="RIBOSOMAL_L27E"/>
    <property type="match status" value="1"/>
</dbReference>
<dbReference type="InterPro" id="IPR041991">
    <property type="entry name" value="Ribosomal_eL27_KOW"/>
</dbReference>
<dbReference type="CDD" id="cd06090">
    <property type="entry name" value="KOW_RPL27"/>
    <property type="match status" value="1"/>
</dbReference>
<proteinExistence type="inferred from homology"/>
<dbReference type="Pfam" id="PF01777">
    <property type="entry name" value="Ribosomal_L27e"/>
    <property type="match status" value="1"/>
</dbReference>
<dbReference type="GO" id="GO:0003735">
    <property type="term" value="F:structural constituent of ribosome"/>
    <property type="evidence" value="ECO:0007669"/>
    <property type="project" value="InterPro"/>
</dbReference>
<gene>
    <name evidence="7" type="ORF">C3L33_10358</name>
</gene>
<evidence type="ECO:0000313" key="8">
    <source>
        <dbReference type="Proteomes" id="UP000428333"/>
    </source>
</evidence>
<dbReference type="SUPFAM" id="SSF52047">
    <property type="entry name" value="RNI-like"/>
    <property type="match status" value="2"/>
</dbReference>
<dbReference type="InterPro" id="IPR008991">
    <property type="entry name" value="Translation_prot_SH3-like_sf"/>
</dbReference>
<dbReference type="PANTHER" id="PTHR31900:SF34">
    <property type="entry name" value="EMB|CAB62440.1-RELATED"/>
    <property type="match status" value="1"/>
</dbReference>
<dbReference type="Pfam" id="PF00646">
    <property type="entry name" value="F-box"/>
    <property type="match status" value="1"/>
</dbReference>
<dbReference type="InterPro" id="IPR038655">
    <property type="entry name" value="Ribosomal_eL27_sf"/>
</dbReference>
<accession>A0A6A4LQP7</accession>
<dbReference type="PROSITE" id="PS50181">
    <property type="entry name" value="FBOX"/>
    <property type="match status" value="1"/>
</dbReference>
<dbReference type="InterPro" id="IPR018262">
    <property type="entry name" value="Ribosomal_eL27_CS"/>
</dbReference>
<evidence type="ECO:0000259" key="6">
    <source>
        <dbReference type="PROSITE" id="PS50181"/>
    </source>
</evidence>
<dbReference type="InterPro" id="IPR050232">
    <property type="entry name" value="FBL13/AtMIF1-like"/>
</dbReference>
<evidence type="ECO:0000256" key="2">
    <source>
        <dbReference type="ARBA" id="ARBA00022980"/>
    </source>
</evidence>
<dbReference type="InterPro" id="IPR001810">
    <property type="entry name" value="F-box_dom"/>
</dbReference>
<evidence type="ECO:0000256" key="1">
    <source>
        <dbReference type="ARBA" id="ARBA00009124"/>
    </source>
</evidence>
<keyword evidence="3 4" id="KW-0687">Ribonucleoprotein</keyword>
<dbReference type="AlphaFoldDB" id="A0A6A4LQP7"/>
<protein>
    <recommendedName>
        <fullName evidence="4">60S ribosomal protein L27</fullName>
    </recommendedName>
</protein>
<dbReference type="GO" id="GO:0005840">
    <property type="term" value="C:ribosome"/>
    <property type="evidence" value="ECO:0007669"/>
    <property type="project" value="UniProtKB-KW"/>
</dbReference>
<evidence type="ECO:0000313" key="7">
    <source>
        <dbReference type="EMBL" id="KAE9457739.1"/>
    </source>
</evidence>
<feature type="compositionally biased region" description="Basic and acidic residues" evidence="5">
    <location>
        <begin position="823"/>
        <end position="832"/>
    </location>
</feature>
<evidence type="ECO:0000256" key="4">
    <source>
        <dbReference type="RuleBase" id="RU000575"/>
    </source>
</evidence>
<dbReference type="InterPro" id="IPR032675">
    <property type="entry name" value="LRR_dom_sf"/>
</dbReference>
<dbReference type="SUPFAM" id="SSF50104">
    <property type="entry name" value="Translation proteins SH3-like domain"/>
    <property type="match status" value="1"/>
</dbReference>
<evidence type="ECO:0000256" key="3">
    <source>
        <dbReference type="ARBA" id="ARBA00023274"/>
    </source>
</evidence>
<name>A0A6A4LQP7_9ERIC</name>
<dbReference type="InterPro" id="IPR036047">
    <property type="entry name" value="F-box-like_dom_sf"/>
</dbReference>